<dbReference type="EMBL" id="UYSL01024761">
    <property type="protein sequence ID" value="VDL83804.1"/>
    <property type="molecule type" value="Genomic_DNA"/>
</dbReference>
<evidence type="ECO:0000256" key="2">
    <source>
        <dbReference type="SAM" id="SignalP"/>
    </source>
</evidence>
<proteinExistence type="predicted"/>
<dbReference type="WBParaSite" id="NBR_0002006701-mRNA-1">
    <property type="protein sequence ID" value="NBR_0002006701-mRNA-1"/>
    <property type="gene ID" value="NBR_0002006701"/>
</dbReference>
<protein>
    <submittedName>
        <fullName evidence="3 5">Uncharacterized protein</fullName>
    </submittedName>
</protein>
<keyword evidence="4" id="KW-1185">Reference proteome</keyword>
<dbReference type="Proteomes" id="UP000271162">
    <property type="component" value="Unassembled WGS sequence"/>
</dbReference>
<evidence type="ECO:0000256" key="1">
    <source>
        <dbReference type="SAM" id="MobiDB-lite"/>
    </source>
</evidence>
<sequence>MRLLLPFLAAWLIEVRAISPAERRALIPLPLRKKLCQLPGISAACDFNELPRPQSEDEDYSKWSLCKHHPELMYCKWRGGVIPSEHEIPRPHLKNSEKNSEEFPGPDPNVDFSRTVEESAFLGSNAFKEPSETHESEPFEVVGLEDMFDAKTEPPEAPQAKRERKGQFVAVKGRSETKQPLPAVRWAEKASSRKPQAYRAPVAEVVQQVQSSRYDGKLSNENEVLTVQEGRPEDPLEEDEFDEDILMAKGNVFG</sequence>
<reference evidence="5" key="1">
    <citation type="submission" date="2017-02" db="UniProtKB">
        <authorList>
            <consortium name="WormBaseParasite"/>
        </authorList>
    </citation>
    <scope>IDENTIFICATION</scope>
</reference>
<evidence type="ECO:0000313" key="4">
    <source>
        <dbReference type="Proteomes" id="UP000271162"/>
    </source>
</evidence>
<dbReference type="OMA" id="ILMANDD"/>
<gene>
    <name evidence="3" type="ORF">NBR_LOCUS20068</name>
</gene>
<dbReference type="AlphaFoldDB" id="A0A0N4YS45"/>
<feature type="region of interest" description="Disordered" evidence="1">
    <location>
        <begin position="213"/>
        <end position="237"/>
    </location>
</feature>
<reference evidence="3 4" key="2">
    <citation type="submission" date="2018-11" db="EMBL/GenBank/DDBJ databases">
        <authorList>
            <consortium name="Pathogen Informatics"/>
        </authorList>
    </citation>
    <scope>NUCLEOTIDE SEQUENCE [LARGE SCALE GENOMIC DNA]</scope>
</reference>
<evidence type="ECO:0000313" key="3">
    <source>
        <dbReference type="EMBL" id="VDL83804.1"/>
    </source>
</evidence>
<feature type="signal peptide" evidence="2">
    <location>
        <begin position="1"/>
        <end position="17"/>
    </location>
</feature>
<organism evidence="5">
    <name type="scientific">Nippostrongylus brasiliensis</name>
    <name type="common">Rat hookworm</name>
    <dbReference type="NCBI Taxonomy" id="27835"/>
    <lineage>
        <taxon>Eukaryota</taxon>
        <taxon>Metazoa</taxon>
        <taxon>Ecdysozoa</taxon>
        <taxon>Nematoda</taxon>
        <taxon>Chromadorea</taxon>
        <taxon>Rhabditida</taxon>
        <taxon>Rhabditina</taxon>
        <taxon>Rhabditomorpha</taxon>
        <taxon>Strongyloidea</taxon>
        <taxon>Heligmosomidae</taxon>
        <taxon>Nippostrongylus</taxon>
    </lineage>
</organism>
<feature type="region of interest" description="Disordered" evidence="1">
    <location>
        <begin position="152"/>
        <end position="198"/>
    </location>
</feature>
<name>A0A0N4YS45_NIPBR</name>
<evidence type="ECO:0000313" key="5">
    <source>
        <dbReference type="WBParaSite" id="NBR_0002006701-mRNA-1"/>
    </source>
</evidence>
<accession>A0A0N4YS45</accession>
<feature type="chain" id="PRO_5043125976" evidence="2">
    <location>
        <begin position="18"/>
        <end position="254"/>
    </location>
</feature>
<keyword evidence="2" id="KW-0732">Signal</keyword>